<evidence type="ECO:0000313" key="2">
    <source>
        <dbReference type="EMBL" id="TCV82512.1"/>
    </source>
</evidence>
<organism evidence="2 3">
    <name type="scientific">Sulfurirhabdus autotrophica</name>
    <dbReference type="NCBI Taxonomy" id="1706046"/>
    <lineage>
        <taxon>Bacteria</taxon>
        <taxon>Pseudomonadati</taxon>
        <taxon>Pseudomonadota</taxon>
        <taxon>Betaproteobacteria</taxon>
        <taxon>Nitrosomonadales</taxon>
        <taxon>Sulfuricellaceae</taxon>
        <taxon>Sulfurirhabdus</taxon>
    </lineage>
</organism>
<dbReference type="RefSeq" id="WP_124944994.1">
    <property type="nucleotide sequence ID" value="NZ_BHVT01000007.1"/>
</dbReference>
<evidence type="ECO:0000256" key="1">
    <source>
        <dbReference type="SAM" id="Phobius"/>
    </source>
</evidence>
<feature type="transmembrane region" description="Helical" evidence="1">
    <location>
        <begin position="188"/>
        <end position="218"/>
    </location>
</feature>
<accession>A0A4R3XU96</accession>
<feature type="transmembrane region" description="Helical" evidence="1">
    <location>
        <begin position="151"/>
        <end position="176"/>
    </location>
</feature>
<keyword evidence="1" id="KW-1133">Transmembrane helix</keyword>
<feature type="transmembrane region" description="Helical" evidence="1">
    <location>
        <begin position="310"/>
        <end position="327"/>
    </location>
</feature>
<comment type="caution">
    <text evidence="2">The sequence shown here is derived from an EMBL/GenBank/DDBJ whole genome shotgun (WGS) entry which is preliminary data.</text>
</comment>
<keyword evidence="1" id="KW-0472">Membrane</keyword>
<keyword evidence="2" id="KW-0328">Glycosyltransferase</keyword>
<feature type="transmembrane region" description="Helical" evidence="1">
    <location>
        <begin position="107"/>
        <end position="130"/>
    </location>
</feature>
<proteinExistence type="predicted"/>
<reference evidence="2 3" key="1">
    <citation type="submission" date="2019-03" db="EMBL/GenBank/DDBJ databases">
        <title>Genomic Encyclopedia of Type Strains, Phase IV (KMG-IV): sequencing the most valuable type-strain genomes for metagenomic binning, comparative biology and taxonomic classification.</title>
        <authorList>
            <person name="Goeker M."/>
        </authorList>
    </citation>
    <scope>NUCLEOTIDE SEQUENCE [LARGE SCALE GENOMIC DNA]</scope>
    <source>
        <strain evidence="2 3">DSM 100309</strain>
    </source>
</reference>
<feature type="transmembrane region" description="Helical" evidence="1">
    <location>
        <begin position="21"/>
        <end position="42"/>
    </location>
</feature>
<feature type="transmembrane region" description="Helical" evidence="1">
    <location>
        <begin position="357"/>
        <end position="375"/>
    </location>
</feature>
<gene>
    <name evidence="2" type="ORF">EDC63_1206</name>
</gene>
<dbReference type="OrthoDB" id="344788at2"/>
<name>A0A4R3XU96_9PROT</name>
<keyword evidence="1" id="KW-0812">Transmembrane</keyword>
<feature type="transmembrane region" description="Helical" evidence="1">
    <location>
        <begin position="333"/>
        <end position="350"/>
    </location>
</feature>
<protein>
    <submittedName>
        <fullName evidence="2">Dolichyl-phosphate-mannose-protein mannosyltransferase</fullName>
    </submittedName>
</protein>
<keyword evidence="2" id="KW-0808">Transferase</keyword>
<dbReference type="GO" id="GO:0016757">
    <property type="term" value="F:glycosyltransferase activity"/>
    <property type="evidence" value="ECO:0007669"/>
    <property type="project" value="UniProtKB-KW"/>
</dbReference>
<keyword evidence="3" id="KW-1185">Reference proteome</keyword>
<feature type="transmembrane region" description="Helical" evidence="1">
    <location>
        <begin position="278"/>
        <end position="298"/>
    </location>
</feature>
<dbReference type="Proteomes" id="UP000295367">
    <property type="component" value="Unassembled WGS sequence"/>
</dbReference>
<dbReference type="EMBL" id="SMCO01000020">
    <property type="protein sequence ID" value="TCV82512.1"/>
    <property type="molecule type" value="Genomic_DNA"/>
</dbReference>
<sequence>MFNKNQHLMQANMSTALNPRTPRLLLAVIILAICGVFIHGLYGYSGVDLVSVHAFGSDDAYISYRYAKNLFDGYGLVFNPNEYVEGYSNFLYTLLLTPAFWLPQLPIYIYSLTLNAILLALAIAIFHHKLKKQFSEQQSIVGSTLLAANPFIWANAATGLETMLVLVTTLLIWVSVDTYIKTGKRLDFFYWLFFVAISILVRIDGFLLPLIGIIYLFIKEKHKSAIVSLIFVSTLMVIYTIWRLYYYQDIIGNTYYAKVSGDILDRVSSGFYFLKENAFRGGLWLYFLAVVFSISNIIKSPLIRLQNINFPLLYSSLFLLYLVYIGGDIYYERFLISFFPFGIYLLLLHIPSNFKKPYIYIIFACILFIQSIPVIKDHRFNYQSKKYDAWIELGLFLKQYFPNTTLATGAAGKIPYYSELRTIDILGLNDKHIGKLKNSLIPFHVGHNKYDPQYVFSLKPDLIATWIDPNLDMRQGMYKKLYQREYQLKFLVNTTRVSQKSNIIDVSTADETTINSLISNGYNYGVLLRLKE</sequence>
<evidence type="ECO:0000313" key="3">
    <source>
        <dbReference type="Proteomes" id="UP000295367"/>
    </source>
</evidence>
<dbReference type="AlphaFoldDB" id="A0A4R3XU96"/>
<feature type="transmembrane region" description="Helical" evidence="1">
    <location>
        <begin position="225"/>
        <end position="245"/>
    </location>
</feature>